<reference evidence="1 2" key="1">
    <citation type="submission" date="2018-01" db="EMBL/GenBank/DDBJ databases">
        <title>Draft genome of the strawberry crown rot pathogen Phytophthora cactorum.</title>
        <authorList>
            <person name="Armitage A.D."/>
            <person name="Lysoe E."/>
            <person name="Nellist C.F."/>
            <person name="Harrison R.J."/>
            <person name="Brurberg M.B."/>
        </authorList>
    </citation>
    <scope>NUCLEOTIDE SEQUENCE [LARGE SCALE GENOMIC DNA]</scope>
    <source>
        <strain evidence="1 2">10300</strain>
    </source>
</reference>
<gene>
    <name evidence="1" type="ORF">PC110_g8596</name>
</gene>
<evidence type="ECO:0000313" key="1">
    <source>
        <dbReference type="EMBL" id="RAW35100.1"/>
    </source>
</evidence>
<sequence>MAEAFNDNDAIPGSVQLLDVFLQDMNALDILQSTESPSKHQSQAATSDSVQTKPVDPAANLLQFPSVQVRSPGKLWPKKKNQTWLRRKEELNRLRQQTEQMETHIAFLLLKREKRWRLPLDSVKEMQWKAAERKLLQNVLRENAILKSQVPAQIQVLTGLQAAVSAVRTPPSPPRATVKGQQLQINTSIFSMLETRVDQRFQDVHRLLNQLQGGGRHKCCDGVQSVQVLPLDDVAASIAIWNIIDVGRMPQKVSQIVRRSEDTYVVKSCFLLRRDQDTYLLAHADSVMKRHTVPEGRIMLGESTTKWPAYRGDSKLWTHESRESVRFVIRRCPLGPSGLLQQFGCQLNAPGGRSKTAKQEMSSETSPSLHVIVMPLYREIIDSQRQFLENWLWDSMRASIN</sequence>
<comment type="caution">
    <text evidence="1">The sequence shown here is derived from an EMBL/GenBank/DDBJ whole genome shotgun (WGS) entry which is preliminary data.</text>
</comment>
<name>A0A329SEM0_9STRA</name>
<dbReference type="VEuPathDB" id="FungiDB:PC110_g8596"/>
<dbReference type="AlphaFoldDB" id="A0A329SEM0"/>
<keyword evidence="2" id="KW-1185">Reference proteome</keyword>
<organism evidence="1 2">
    <name type="scientific">Phytophthora cactorum</name>
    <dbReference type="NCBI Taxonomy" id="29920"/>
    <lineage>
        <taxon>Eukaryota</taxon>
        <taxon>Sar</taxon>
        <taxon>Stramenopiles</taxon>
        <taxon>Oomycota</taxon>
        <taxon>Peronosporomycetes</taxon>
        <taxon>Peronosporales</taxon>
        <taxon>Peronosporaceae</taxon>
        <taxon>Phytophthora</taxon>
    </lineage>
</organism>
<proteinExistence type="predicted"/>
<evidence type="ECO:0000313" key="2">
    <source>
        <dbReference type="Proteomes" id="UP000251314"/>
    </source>
</evidence>
<accession>A0A329SEM0</accession>
<dbReference type="Proteomes" id="UP000251314">
    <property type="component" value="Unassembled WGS sequence"/>
</dbReference>
<dbReference type="OrthoDB" id="111556at2759"/>
<dbReference type="EMBL" id="MJFZ01000179">
    <property type="protein sequence ID" value="RAW35100.1"/>
    <property type="molecule type" value="Genomic_DNA"/>
</dbReference>
<protein>
    <submittedName>
        <fullName evidence="1">Uncharacterized protein</fullName>
    </submittedName>
</protein>